<dbReference type="Proteomes" id="UP000192042">
    <property type="component" value="Chromosome I"/>
</dbReference>
<organism evidence="1 2">
    <name type="scientific">Nitrospira japonica</name>
    <dbReference type="NCBI Taxonomy" id="1325564"/>
    <lineage>
        <taxon>Bacteria</taxon>
        <taxon>Pseudomonadati</taxon>
        <taxon>Nitrospirota</taxon>
        <taxon>Nitrospiria</taxon>
        <taxon>Nitrospirales</taxon>
        <taxon>Nitrospiraceae</taxon>
        <taxon>Nitrospira</taxon>
    </lineage>
</organism>
<proteinExistence type="predicted"/>
<name>A0A1W1I358_9BACT</name>
<reference evidence="1 2" key="1">
    <citation type="submission" date="2017-03" db="EMBL/GenBank/DDBJ databases">
        <authorList>
            <person name="Afonso C.L."/>
            <person name="Miller P.J."/>
            <person name="Scott M.A."/>
            <person name="Spackman E."/>
            <person name="Goraichik I."/>
            <person name="Dimitrov K.M."/>
            <person name="Suarez D.L."/>
            <person name="Swayne D.E."/>
        </authorList>
    </citation>
    <scope>NUCLEOTIDE SEQUENCE [LARGE SCALE GENOMIC DNA]</scope>
    <source>
        <strain evidence="1">Genome sequencing of Nitrospira japonica strain NJ11</strain>
    </source>
</reference>
<evidence type="ECO:0000313" key="1">
    <source>
        <dbReference type="EMBL" id="SLM47432.1"/>
    </source>
</evidence>
<keyword evidence="2" id="KW-1185">Reference proteome</keyword>
<gene>
    <name evidence="1" type="ORF">NSJP_1260</name>
</gene>
<dbReference type="EMBL" id="LT828648">
    <property type="protein sequence ID" value="SLM47432.1"/>
    <property type="molecule type" value="Genomic_DNA"/>
</dbReference>
<dbReference type="KEGG" id="nja:NSJP_1260"/>
<accession>A0A1W1I358</accession>
<dbReference type="AlphaFoldDB" id="A0A1W1I358"/>
<protein>
    <submittedName>
        <fullName evidence="1">Uncharacterized protein</fullName>
    </submittedName>
</protein>
<sequence>MGFAIELFCTLTTVLTPGFYRPNSAYES</sequence>
<evidence type="ECO:0000313" key="2">
    <source>
        <dbReference type="Proteomes" id="UP000192042"/>
    </source>
</evidence>